<reference evidence="2 3" key="1">
    <citation type="submission" date="2022-01" db="EMBL/GenBank/DDBJ databases">
        <title>Whole genome-based taxonomy of the Shewanellaceae.</title>
        <authorList>
            <person name="Martin-Rodriguez A.J."/>
        </authorList>
    </citation>
    <scope>NUCLEOTIDE SEQUENCE [LARGE SCALE GENOMIC DNA]</scope>
    <source>
        <strain evidence="2 3">DSM 21332</strain>
    </source>
</reference>
<sequence length="109" mass="12339">MKLFTIFCFTLISVFSANSEAADYVIRICDMQSHSNSNSAYIRPCDYWSSKNGCPGTTWLTWDMSKFQGQAMYSTAMAALVADKKVTVRLDGRSCSHYDITSMIRLHKN</sequence>
<feature type="signal peptide" evidence="1">
    <location>
        <begin position="1"/>
        <end position="21"/>
    </location>
</feature>
<keyword evidence="3" id="KW-1185">Reference proteome</keyword>
<comment type="caution">
    <text evidence="2">The sequence shown here is derived from an EMBL/GenBank/DDBJ whole genome shotgun (WGS) entry which is preliminary data.</text>
</comment>
<accession>A0ABT0N935</accession>
<name>A0ABT0N935_9GAMM</name>
<keyword evidence="1" id="KW-0732">Signal</keyword>
<feature type="chain" id="PRO_5046075651" description="DUF3019 domain-containing protein" evidence="1">
    <location>
        <begin position="22"/>
        <end position="109"/>
    </location>
</feature>
<gene>
    <name evidence="2" type="ORF">L2725_12790</name>
</gene>
<evidence type="ECO:0000256" key="1">
    <source>
        <dbReference type="SAM" id="SignalP"/>
    </source>
</evidence>
<protein>
    <recommendedName>
        <fullName evidence="4">DUF3019 domain-containing protein</fullName>
    </recommendedName>
</protein>
<evidence type="ECO:0008006" key="4">
    <source>
        <dbReference type="Google" id="ProtNLM"/>
    </source>
</evidence>
<dbReference type="EMBL" id="JAKIKT010000004">
    <property type="protein sequence ID" value="MCL2914645.1"/>
    <property type="molecule type" value="Genomic_DNA"/>
</dbReference>
<proteinExistence type="predicted"/>
<dbReference type="RefSeq" id="WP_249249382.1">
    <property type="nucleotide sequence ID" value="NZ_JAKIKT010000004.1"/>
</dbReference>
<organism evidence="2 3">
    <name type="scientific">Shewanella corallii</name>
    <dbReference type="NCBI Taxonomy" id="560080"/>
    <lineage>
        <taxon>Bacteria</taxon>
        <taxon>Pseudomonadati</taxon>
        <taxon>Pseudomonadota</taxon>
        <taxon>Gammaproteobacteria</taxon>
        <taxon>Alteromonadales</taxon>
        <taxon>Shewanellaceae</taxon>
        <taxon>Shewanella</taxon>
    </lineage>
</organism>
<evidence type="ECO:0000313" key="2">
    <source>
        <dbReference type="EMBL" id="MCL2914645.1"/>
    </source>
</evidence>
<evidence type="ECO:0000313" key="3">
    <source>
        <dbReference type="Proteomes" id="UP001202831"/>
    </source>
</evidence>
<dbReference type="Proteomes" id="UP001202831">
    <property type="component" value="Unassembled WGS sequence"/>
</dbReference>